<accession>A0A9W4T0J2</accession>
<protein>
    <submittedName>
        <fullName evidence="2">424_t:CDS:1</fullName>
    </submittedName>
</protein>
<reference evidence="2" key="1">
    <citation type="submission" date="2022-08" db="EMBL/GenBank/DDBJ databases">
        <authorList>
            <person name="Kallberg Y."/>
            <person name="Tangrot J."/>
            <person name="Rosling A."/>
        </authorList>
    </citation>
    <scope>NUCLEOTIDE SEQUENCE</scope>
    <source>
        <strain evidence="2">Wild A</strain>
    </source>
</reference>
<dbReference type="EMBL" id="CAMKVN010004582">
    <property type="protein sequence ID" value="CAI2187352.1"/>
    <property type="molecule type" value="Genomic_DNA"/>
</dbReference>
<comment type="caution">
    <text evidence="2">The sequence shown here is derived from an EMBL/GenBank/DDBJ whole genome shotgun (WGS) entry which is preliminary data.</text>
</comment>
<evidence type="ECO:0000313" key="2">
    <source>
        <dbReference type="EMBL" id="CAI2187352.1"/>
    </source>
</evidence>
<organism evidence="2 3">
    <name type="scientific">Funneliformis geosporum</name>
    <dbReference type="NCBI Taxonomy" id="1117311"/>
    <lineage>
        <taxon>Eukaryota</taxon>
        <taxon>Fungi</taxon>
        <taxon>Fungi incertae sedis</taxon>
        <taxon>Mucoromycota</taxon>
        <taxon>Glomeromycotina</taxon>
        <taxon>Glomeromycetes</taxon>
        <taxon>Glomerales</taxon>
        <taxon>Glomeraceae</taxon>
        <taxon>Funneliformis</taxon>
    </lineage>
</organism>
<dbReference type="AlphaFoldDB" id="A0A9W4T0J2"/>
<proteinExistence type="predicted"/>
<sequence>TIFKDLENISGMIKKNTENVDKPNKPNKVYPMPSKASKPKGEGINKNNHIKRTKTENKKFIAV</sequence>
<gene>
    <name evidence="2" type="ORF">FWILDA_LOCUS13037</name>
</gene>
<evidence type="ECO:0000313" key="3">
    <source>
        <dbReference type="Proteomes" id="UP001153678"/>
    </source>
</evidence>
<feature type="non-terminal residue" evidence="2">
    <location>
        <position position="1"/>
    </location>
</feature>
<evidence type="ECO:0000256" key="1">
    <source>
        <dbReference type="SAM" id="MobiDB-lite"/>
    </source>
</evidence>
<feature type="region of interest" description="Disordered" evidence="1">
    <location>
        <begin position="16"/>
        <end position="49"/>
    </location>
</feature>
<name>A0A9W4T0J2_9GLOM</name>
<dbReference type="Proteomes" id="UP001153678">
    <property type="component" value="Unassembled WGS sequence"/>
</dbReference>
<keyword evidence="3" id="KW-1185">Reference proteome</keyword>